<dbReference type="EMBL" id="JBFCZG010000006">
    <property type="protein sequence ID" value="KAL3421275.1"/>
    <property type="molecule type" value="Genomic_DNA"/>
</dbReference>
<feature type="region of interest" description="Disordered" evidence="1">
    <location>
        <begin position="365"/>
        <end position="384"/>
    </location>
</feature>
<dbReference type="SUPFAM" id="SSF81383">
    <property type="entry name" value="F-box domain"/>
    <property type="match status" value="1"/>
</dbReference>
<dbReference type="Proteomes" id="UP001629113">
    <property type="component" value="Unassembled WGS sequence"/>
</dbReference>
<proteinExistence type="predicted"/>
<keyword evidence="3" id="KW-1185">Reference proteome</keyword>
<reference evidence="2 3" key="1">
    <citation type="submission" date="2024-06" db="EMBL/GenBank/DDBJ databases">
        <title>Complete genome of Phlyctema vagabunda strain 19-DSS-EL-015.</title>
        <authorList>
            <person name="Fiorenzani C."/>
        </authorList>
    </citation>
    <scope>NUCLEOTIDE SEQUENCE [LARGE SCALE GENOMIC DNA]</scope>
    <source>
        <strain evidence="2 3">19-DSS-EL-015</strain>
    </source>
</reference>
<evidence type="ECO:0000313" key="3">
    <source>
        <dbReference type="Proteomes" id="UP001629113"/>
    </source>
</evidence>
<comment type="caution">
    <text evidence="2">The sequence shown here is derived from an EMBL/GenBank/DDBJ whole genome shotgun (WGS) entry which is preliminary data.</text>
</comment>
<evidence type="ECO:0000256" key="1">
    <source>
        <dbReference type="SAM" id="MobiDB-lite"/>
    </source>
</evidence>
<dbReference type="InterPro" id="IPR036047">
    <property type="entry name" value="F-box-like_dom_sf"/>
</dbReference>
<gene>
    <name evidence="2" type="ORF">PVAG01_07720</name>
</gene>
<organism evidence="2 3">
    <name type="scientific">Phlyctema vagabunda</name>
    <dbReference type="NCBI Taxonomy" id="108571"/>
    <lineage>
        <taxon>Eukaryota</taxon>
        <taxon>Fungi</taxon>
        <taxon>Dikarya</taxon>
        <taxon>Ascomycota</taxon>
        <taxon>Pezizomycotina</taxon>
        <taxon>Leotiomycetes</taxon>
        <taxon>Helotiales</taxon>
        <taxon>Dermateaceae</taxon>
        <taxon>Phlyctema</taxon>
    </lineage>
</organism>
<protein>
    <submittedName>
        <fullName evidence="2">F-box domain-containing protein</fullName>
    </submittedName>
</protein>
<accession>A0ABR4PD77</accession>
<name>A0ABR4PD77_9HELO</name>
<sequence>MPSMPPTKLGSVVVHPLSFEGPNRLPIEVIQYMYGFLPIKDILALSQTCQRFHMAYIGHQIPILHQAVTRCYSPISDVVKLVCANEPDMRPRAKLLSARNRAAAHVRRVIQIPEHPILTLDMIIKICSYGEVARKWVEIWPRLRWREDSDNRRLLRPHEQVRLRQAIYRSWTYNSLFHHSPFHPSVVEDGTSLISTRPWSDDPRLSLLRTYSTLDLVQLYEFCDTMHQVIAFDLCPSTTTILERCPQQISAKSIESMSWGEGYPYQRLVLILEKLRPRELLHLFENTTTKAERMNYLIVDGGHLRDTPSTLQPAIEIVTRGRRFHWRERDKYGKEIGWGITDIRQPDHYDFVSLSRDANPDGAWPFPLSDDAAAAADDSDSDGI</sequence>
<evidence type="ECO:0000313" key="2">
    <source>
        <dbReference type="EMBL" id="KAL3421275.1"/>
    </source>
</evidence>